<keyword evidence="2" id="KW-0998">Cell outer membrane</keyword>
<dbReference type="InterPro" id="IPR008969">
    <property type="entry name" value="CarboxyPept-like_regulatory"/>
</dbReference>
<protein>
    <submittedName>
        <fullName evidence="5">Carboxypeptidase-like regulatory domain-containing protein</fullName>
    </submittedName>
</protein>
<dbReference type="Gene3D" id="1.50.10.20">
    <property type="match status" value="1"/>
</dbReference>
<name>A0ABU6IL97_9FLAO</name>
<dbReference type="InterPro" id="IPR041246">
    <property type="entry name" value="Bact_MG10"/>
</dbReference>
<keyword evidence="2" id="KW-0472">Membrane</keyword>
<proteinExistence type="inferred from homology"/>
<evidence type="ECO:0000256" key="1">
    <source>
        <dbReference type="ARBA" id="ARBA00010556"/>
    </source>
</evidence>
<dbReference type="Gene3D" id="2.60.40.1930">
    <property type="match status" value="1"/>
</dbReference>
<dbReference type="Pfam" id="PF00207">
    <property type="entry name" value="A2M"/>
    <property type="match status" value="1"/>
</dbReference>
<dbReference type="SUPFAM" id="SSF49464">
    <property type="entry name" value="Carboxypeptidase regulatory domain-like"/>
    <property type="match status" value="1"/>
</dbReference>
<evidence type="ECO:0000256" key="2">
    <source>
        <dbReference type="PROSITE-ProRule" id="PRU01360"/>
    </source>
</evidence>
<dbReference type="SUPFAM" id="SSF49478">
    <property type="entry name" value="Cna protein B-type domain"/>
    <property type="match status" value="1"/>
</dbReference>
<feature type="domain" description="Alpha-2-macroglobulin" evidence="4">
    <location>
        <begin position="1424"/>
        <end position="1514"/>
    </location>
</feature>
<reference evidence="5 6" key="1">
    <citation type="submission" date="2024-01" db="EMBL/GenBank/DDBJ databases">
        <title>The strains designed SYSU M86414 and SYSU M84420 isolated from the marine sediment in San Sha City (Hainan Province, China).</title>
        <authorList>
            <person name="Guo D."/>
        </authorList>
    </citation>
    <scope>NUCLEOTIDE SEQUENCE [LARGE SCALE GENOMIC DNA]</scope>
    <source>
        <strain evidence="5 6">SYSU M84420</strain>
    </source>
</reference>
<dbReference type="Pfam" id="PF17973">
    <property type="entry name" value="bMG10"/>
    <property type="match status" value="1"/>
</dbReference>
<comment type="similarity">
    <text evidence="1">Belongs to the protease inhibitor I39 (alpha-2-macroglobulin) family. Bacterial alpha-2-macroglobulin subfamily.</text>
</comment>
<dbReference type="SMART" id="SM01419">
    <property type="entry name" value="Thiol-ester_cl"/>
    <property type="match status" value="1"/>
</dbReference>
<evidence type="ECO:0000313" key="5">
    <source>
        <dbReference type="EMBL" id="MEC4263772.1"/>
    </source>
</evidence>
<keyword evidence="2" id="KW-1134">Transmembrane beta strand</keyword>
<dbReference type="SMART" id="SM01360">
    <property type="entry name" value="A2M"/>
    <property type="match status" value="1"/>
</dbReference>
<dbReference type="PANTHER" id="PTHR40094">
    <property type="entry name" value="ALPHA-2-MACROGLOBULIN HOMOLOG"/>
    <property type="match status" value="1"/>
</dbReference>
<dbReference type="EMBL" id="JAYMGW010000001">
    <property type="protein sequence ID" value="MEC4263772.1"/>
    <property type="molecule type" value="Genomic_DNA"/>
</dbReference>
<dbReference type="Pfam" id="PF07715">
    <property type="entry name" value="Plug"/>
    <property type="match status" value="1"/>
</dbReference>
<evidence type="ECO:0000259" key="4">
    <source>
        <dbReference type="SMART" id="SM01360"/>
    </source>
</evidence>
<keyword evidence="3" id="KW-0732">Signal</keyword>
<feature type="chain" id="PRO_5046119327" evidence="3">
    <location>
        <begin position="20"/>
        <end position="2193"/>
    </location>
</feature>
<dbReference type="InterPro" id="IPR037066">
    <property type="entry name" value="Plug_dom_sf"/>
</dbReference>
<dbReference type="InterPro" id="IPR051802">
    <property type="entry name" value="YfhM-like"/>
</dbReference>
<dbReference type="PROSITE" id="PS52016">
    <property type="entry name" value="TONB_DEPENDENT_REC_3"/>
    <property type="match status" value="1"/>
</dbReference>
<keyword evidence="2" id="KW-0813">Transport</keyword>
<dbReference type="Pfam" id="PF13715">
    <property type="entry name" value="CarbopepD_reg_2"/>
    <property type="match status" value="1"/>
</dbReference>
<gene>
    <name evidence="5" type="ORF">VOP03_00300</name>
</gene>
<dbReference type="InterPro" id="IPR001599">
    <property type="entry name" value="Macroglobln_a2"/>
</dbReference>
<evidence type="ECO:0000256" key="3">
    <source>
        <dbReference type="SAM" id="SignalP"/>
    </source>
</evidence>
<dbReference type="Gene3D" id="2.170.130.10">
    <property type="entry name" value="TonB-dependent receptor, plug domain"/>
    <property type="match status" value="1"/>
</dbReference>
<dbReference type="Proteomes" id="UP001355298">
    <property type="component" value="Unassembled WGS sequence"/>
</dbReference>
<dbReference type="InterPro" id="IPR012910">
    <property type="entry name" value="Plug_dom"/>
</dbReference>
<dbReference type="PANTHER" id="PTHR40094:SF1">
    <property type="entry name" value="UBIQUITIN DOMAIN-CONTAINING PROTEIN"/>
    <property type="match status" value="1"/>
</dbReference>
<dbReference type="Pfam" id="PF01835">
    <property type="entry name" value="MG2"/>
    <property type="match status" value="1"/>
</dbReference>
<dbReference type="SUPFAM" id="SSF48239">
    <property type="entry name" value="Terpenoid cyclases/Protein prenyltransferases"/>
    <property type="match status" value="1"/>
</dbReference>
<comment type="similarity">
    <text evidence="2">Belongs to the TonB-dependent receptor family.</text>
</comment>
<comment type="subcellular location">
    <subcellularLocation>
        <location evidence="2">Cell outer membrane</location>
        <topology evidence="2">Multi-pass membrane protein</topology>
    </subcellularLocation>
</comment>
<dbReference type="Gene3D" id="2.60.40.1120">
    <property type="entry name" value="Carboxypeptidase-like, regulatory domain"/>
    <property type="match status" value="1"/>
</dbReference>
<accession>A0ABU6IL97</accession>
<dbReference type="InterPro" id="IPR008930">
    <property type="entry name" value="Terpenoid_cyclase/PrenylTrfase"/>
</dbReference>
<keyword evidence="6" id="KW-1185">Reference proteome</keyword>
<organism evidence="5 6">
    <name type="scientific">Flagellimonas halotolerans</name>
    <dbReference type="NCBI Taxonomy" id="3112164"/>
    <lineage>
        <taxon>Bacteria</taxon>
        <taxon>Pseudomonadati</taxon>
        <taxon>Bacteroidota</taxon>
        <taxon>Flavobacteriia</taxon>
        <taxon>Flavobacteriales</taxon>
        <taxon>Flavobacteriaceae</taxon>
        <taxon>Flagellimonas</taxon>
    </lineage>
</organism>
<dbReference type="RefSeq" id="WP_326276575.1">
    <property type="nucleotide sequence ID" value="NZ_JAYKYV010000001.1"/>
</dbReference>
<feature type="signal peptide" evidence="3">
    <location>
        <begin position="1"/>
        <end position="19"/>
    </location>
</feature>
<sequence>MKKPLLLLFLIIGLQCTTAQTKYNNLWKEVEQLELEGKFKSASEVVDKILKKSNRANDSDQIVKSFTYKSKFALLLEENAQQQVVKEIQEHINTSKFPTDALLTSMYAGFLEQYLVHNQYKIRNRTETLNSDETDDFEKWDANTLVAHIGELHKQSLQHSNELKEIPIEKFEAILTESNTSKKYRPTLYDFLMHRALSFHKIDRWYVNRLEERFFLNDPLIFESTEEFVKEPFKTVDSIFSNQRALKLFQELETFHKSKDTIAYVDVVIQRLKFSRDNSPLEDRDRLYLNGLQRLNDKYPDHRVSGIIAYEIAESLFNATNSNNAKNDPLLAEQRVRAYNLCKEVIDKYPNSDGGLLCKILKTKIEKQELDIEMEKNIIPNRPFLGKVTFKNVDSLYISIYPIPNEYFTDSYSYKRDSLALNVIKNTKHMADRFYSLQKKKDFYSHDIEIDFPELPLGSHLIIASKVENPIALNEIYAYEKVQATNLVLLSTMAENSLDFKLLDRSNGHPIPGAKLTLTDDEDYVKTGETDARGSFSVKRPKKDFYNLKVVAIKEHDTIVNYDQRLYSKSNYSNNEDKRLAKMSLFLDRSIYRPGQTLYFKGILTEQKKGKTKVVPNTWVTLFIYDANNEEIKEIRLKTNDFGSVHGQYEIPSNVLTGEFLIEMDEDYGTDEEDEDPYWYKIDDFEMAEVYFSVEEYKRPRFEVNFEKVKENLLVGDSVVVKGNANALLGTAIKNAKVQYTIKRNLTSLRGSLYYQGEPQIIAQGEVETKGKGGFEIPFVSIPDSTISKTHRPIYSYDVKADVTDINGETRTAETTVRVGYHNLQANLKMAATLNKEESNSISVTAQNLNSQPIPAQLEIEIFRLKEPDHVFRKKPWGLPEGQIMEKERYRQLFPHEPFDSLDLKEHWPKEEMVLRKQIETNGEENIVLGDMKGWQAGSYTITLTAVDQLKDTVKIEQGFDVYGNNEAFASKSQLFDYKLVNSAYKRDGFVHLQISTAAENLKFFLEGYCNEKKVYSNEIDIKKGTSFIKVPVEKDYKDKLEFNLYFVKFNSLYSKQFAVNFPEVTKGLTVETISFRNKLDPDVKETWSFRITNSDNKGANAEVLASMYDTSLDQFKQHDWDNRLGHQYYRSAYAPRIDDGYSFTTTNFRKFHYTPPLNSLTFLKNYHQLNWFGLDFGSTQYDNDRYLQKLKLKTFQPPKAEGNISGIVMDSDGIPLPGVNVIVNGASTGTQTDFDGFYSIEAPMGSELVFSYIGFKSELVPITQSNSVNIALEEDSQALDEVVITALGVQRKKDLTGAVYINAYSISADIENKLAGKVAGVQITEAAGNTGAGTQVIIRGMTSLNSKNRPLFVIDGVPVEFGSDGLNKVTILPSNIEDITVLKGDSATANYGSIGVNGVVIITTKKGIENALQVEARTNLKETAFFLPNLTTDSNGAININFDSPQALTKWRFMMLAHTKDLELGQLEKTAITQKDLSIVPNYPRFLREKDTLVFSSKISNLTSDPQSGVAILQLFDAATMKPLHQKVFGNDQTQNFNISPNSDVNVSWKLHIPENTNAVQLKVLAKSGNKSDGESMVIPVLSNRILITESKPIWVLPNSTKEVVLEPLKTQNSTSLQHHRFTLEYTSNPAWTAIKSLPYLMEFPYECAEQTFSRFYANAIAEHIVNSNPKIAEVFQGWADTGQEKSALEKNKELQSILIAETPWARDAKNESENKARLGRLFEKNALTDHQTQAMNKLKQLQLASGGFPWFAGGRESNFITRHIVAGFGHLKKMNVTSENSSHTKELIESALKYLDMEFVKNYRQKMKEAMDSTQIALTNADIHYLYTRSFFLESHPVTGELKTIQAKYVALCEEKWLTKPLYEKGLTALIMNRYGKKDIAKKILEALDEQAVHSEENGMYWKANKSGWYWFQAPIETQALLIEAFTEIGATNETIDGLKLWLLKNKRTHQWDTTKATTEAIYALLIQGNDWLSVADNTSILIGDQKIQTKKMNQTEKEAGTGYMKIVWSEEEISPEMAEVKIQNKSKVSGFGGIYWQYFEDLDKTVESENGPLMIGKNIFLTEITTDGEKLRPIGPELKLNLGDLLTVRLEITSNEELEFVHLKDLRASGLEPIDVLSEYKWQDGLGYYQSTKDVATHFFFDRLPKGTYILEYQLRVNNSGNFGTGIATLQSMYAPEFSGHSDGERLKVE</sequence>
<evidence type="ECO:0000313" key="6">
    <source>
        <dbReference type="Proteomes" id="UP001355298"/>
    </source>
</evidence>
<comment type="caution">
    <text evidence="5">The sequence shown here is derived from an EMBL/GenBank/DDBJ whole genome shotgun (WGS) entry which is preliminary data.</text>
</comment>
<dbReference type="SUPFAM" id="SSF56935">
    <property type="entry name" value="Porins"/>
    <property type="match status" value="1"/>
</dbReference>
<dbReference type="InterPro" id="IPR002890">
    <property type="entry name" value="MG2"/>
</dbReference>
<dbReference type="InterPro" id="IPR039426">
    <property type="entry name" value="TonB-dep_rcpt-like"/>
</dbReference>
<dbReference type="InterPro" id="IPR047565">
    <property type="entry name" value="Alpha-macroglob_thiol-ester_cl"/>
</dbReference>
<keyword evidence="2" id="KW-0812">Transmembrane</keyword>